<sequence length="454" mass="49403">MAKKLKIGDVIRGYRITKVFGPGMMAISYAAQAPTGRKVFFKQYKSPAPTVVWYRDFVAYQKELSARVVRGKADNFAVAQVDAFEEIWGGPCYFQAYTFVENGADLQQVLDKEREQHRLTGRTPTSDPAVWGRHATWAKVLVAAIGALHDVKVVHADLKPANAYLIEDPTIAAEYQLKLIDMDFSVLADRRPPWHGHQGYVGTDNFRSPEHLVKGAVPGLASDVFTCGLMLYELLAGRHPYWSEDQADYARLVQGYKAEPPALLGEMPWPASNADVSAALHRCLSPDPAARPTAAQLRATLSGRDRKPPVAIVPPKPTVAVPPRTTEPTPSKVPAKPATARPAPPVARTPLASNAIELVAPTGKSLRLAVRTELGKMLMRQFGADAEFWDERQCVIERNASGQWIAVPVATALNQTLVNGRALTVSRSLSQGDLIAVGNEAKGVAKLPLAVRAA</sequence>
<evidence type="ECO:0000256" key="1">
    <source>
        <dbReference type="ARBA" id="ARBA00012513"/>
    </source>
</evidence>
<evidence type="ECO:0000256" key="2">
    <source>
        <dbReference type="ARBA" id="ARBA00022679"/>
    </source>
</evidence>
<dbReference type="PANTHER" id="PTHR43671">
    <property type="entry name" value="SERINE/THREONINE-PROTEIN KINASE NEK"/>
    <property type="match status" value="1"/>
</dbReference>
<dbReference type="PROSITE" id="PS50011">
    <property type="entry name" value="PROTEIN_KINASE_DOM"/>
    <property type="match status" value="1"/>
</dbReference>
<dbReference type="SMART" id="SM00220">
    <property type="entry name" value="S_TKc"/>
    <property type="match status" value="1"/>
</dbReference>
<comment type="caution">
    <text evidence="8">The sequence shown here is derived from an EMBL/GenBank/DDBJ whole genome shotgun (WGS) entry which is preliminary data.</text>
</comment>
<dbReference type="EMBL" id="JACIJK010000011">
    <property type="protein sequence ID" value="MBB5716499.1"/>
    <property type="molecule type" value="Genomic_DNA"/>
</dbReference>
<name>A0A7W9BFV8_9SPHN</name>
<dbReference type="RefSeq" id="WP_184059828.1">
    <property type="nucleotide sequence ID" value="NZ_JACIJK010000011.1"/>
</dbReference>
<dbReference type="Gene3D" id="1.10.510.10">
    <property type="entry name" value="Transferase(Phosphotransferase) domain 1"/>
    <property type="match status" value="1"/>
</dbReference>
<dbReference type="GO" id="GO:0004674">
    <property type="term" value="F:protein serine/threonine kinase activity"/>
    <property type="evidence" value="ECO:0007669"/>
    <property type="project" value="UniProtKB-KW"/>
</dbReference>
<keyword evidence="4 8" id="KW-0418">Kinase</keyword>
<gene>
    <name evidence="8" type="ORF">FHS94_003365</name>
</gene>
<feature type="compositionally biased region" description="Low complexity" evidence="6">
    <location>
        <begin position="332"/>
        <end position="341"/>
    </location>
</feature>
<dbReference type="Pfam" id="PF00069">
    <property type="entry name" value="Pkinase"/>
    <property type="match status" value="1"/>
</dbReference>
<feature type="domain" description="Protein kinase" evidence="7">
    <location>
        <begin position="14"/>
        <end position="301"/>
    </location>
</feature>
<dbReference type="GO" id="GO:0005524">
    <property type="term" value="F:ATP binding"/>
    <property type="evidence" value="ECO:0007669"/>
    <property type="project" value="UniProtKB-KW"/>
</dbReference>
<evidence type="ECO:0000313" key="8">
    <source>
        <dbReference type="EMBL" id="MBB5716499.1"/>
    </source>
</evidence>
<dbReference type="EC" id="2.7.11.1" evidence="1"/>
<evidence type="ECO:0000259" key="7">
    <source>
        <dbReference type="PROSITE" id="PS50011"/>
    </source>
</evidence>
<evidence type="ECO:0000313" key="9">
    <source>
        <dbReference type="Proteomes" id="UP000546200"/>
    </source>
</evidence>
<keyword evidence="3" id="KW-0547">Nucleotide-binding</keyword>
<proteinExistence type="predicted"/>
<dbReference type="InterPro" id="IPR000719">
    <property type="entry name" value="Prot_kinase_dom"/>
</dbReference>
<keyword evidence="5" id="KW-0067">ATP-binding</keyword>
<dbReference type="SUPFAM" id="SSF56112">
    <property type="entry name" value="Protein kinase-like (PK-like)"/>
    <property type="match status" value="1"/>
</dbReference>
<dbReference type="InterPro" id="IPR011009">
    <property type="entry name" value="Kinase-like_dom_sf"/>
</dbReference>
<organism evidence="8 9">
    <name type="scientific">Sphingomonas aerophila</name>
    <dbReference type="NCBI Taxonomy" id="1344948"/>
    <lineage>
        <taxon>Bacteria</taxon>
        <taxon>Pseudomonadati</taxon>
        <taxon>Pseudomonadota</taxon>
        <taxon>Alphaproteobacteria</taxon>
        <taxon>Sphingomonadales</taxon>
        <taxon>Sphingomonadaceae</taxon>
        <taxon>Sphingomonas</taxon>
    </lineage>
</organism>
<feature type="region of interest" description="Disordered" evidence="6">
    <location>
        <begin position="306"/>
        <end position="347"/>
    </location>
</feature>
<evidence type="ECO:0000256" key="4">
    <source>
        <dbReference type="ARBA" id="ARBA00022777"/>
    </source>
</evidence>
<reference evidence="8 9" key="1">
    <citation type="submission" date="2020-08" db="EMBL/GenBank/DDBJ databases">
        <title>Genomic Encyclopedia of Type Strains, Phase IV (KMG-IV): sequencing the most valuable type-strain genomes for metagenomic binning, comparative biology and taxonomic classification.</title>
        <authorList>
            <person name="Goeker M."/>
        </authorList>
    </citation>
    <scope>NUCLEOTIDE SEQUENCE [LARGE SCALE GENOMIC DNA]</scope>
    <source>
        <strain evidence="8 9">DSM 100044</strain>
    </source>
</reference>
<keyword evidence="8" id="KW-0723">Serine/threonine-protein kinase</keyword>
<dbReference type="AlphaFoldDB" id="A0A7W9BFV8"/>
<dbReference type="Proteomes" id="UP000546200">
    <property type="component" value="Unassembled WGS sequence"/>
</dbReference>
<dbReference type="PANTHER" id="PTHR43671:SF13">
    <property type="entry name" value="SERINE_THREONINE-PROTEIN KINASE NEK2"/>
    <property type="match status" value="1"/>
</dbReference>
<dbReference type="InterPro" id="IPR050660">
    <property type="entry name" value="NEK_Ser/Thr_kinase"/>
</dbReference>
<protein>
    <recommendedName>
        <fullName evidence="1">non-specific serine/threonine protein kinase</fullName>
        <ecNumber evidence="1">2.7.11.1</ecNumber>
    </recommendedName>
</protein>
<evidence type="ECO:0000256" key="6">
    <source>
        <dbReference type="SAM" id="MobiDB-lite"/>
    </source>
</evidence>
<evidence type="ECO:0000256" key="3">
    <source>
        <dbReference type="ARBA" id="ARBA00022741"/>
    </source>
</evidence>
<accession>A0A7W9BFV8</accession>
<evidence type="ECO:0000256" key="5">
    <source>
        <dbReference type="ARBA" id="ARBA00022840"/>
    </source>
</evidence>
<keyword evidence="9" id="KW-1185">Reference proteome</keyword>
<keyword evidence="2" id="KW-0808">Transferase</keyword>